<evidence type="ECO:0000256" key="1">
    <source>
        <dbReference type="ARBA" id="ARBA00009995"/>
    </source>
</evidence>
<evidence type="ECO:0000256" key="2">
    <source>
        <dbReference type="ARBA" id="ARBA00022679"/>
    </source>
</evidence>
<comment type="caution">
    <text evidence="3">The sequence shown here is derived from an EMBL/GenBank/DDBJ whole genome shotgun (WGS) entry which is preliminary data.</text>
</comment>
<dbReference type="PANTHER" id="PTHR48047">
    <property type="entry name" value="GLYCOSYLTRANSFERASE"/>
    <property type="match status" value="1"/>
</dbReference>
<dbReference type="Pfam" id="PF00201">
    <property type="entry name" value="UDPGT"/>
    <property type="match status" value="1"/>
</dbReference>
<dbReference type="GO" id="GO:0035251">
    <property type="term" value="F:UDP-glucosyltransferase activity"/>
    <property type="evidence" value="ECO:0007669"/>
    <property type="project" value="TreeGrafter"/>
</dbReference>
<comment type="similarity">
    <text evidence="1">Belongs to the UDP-glycosyltransferase family.</text>
</comment>
<evidence type="ECO:0000313" key="3">
    <source>
        <dbReference type="EMBL" id="KAF3327111.1"/>
    </source>
</evidence>
<sequence length="129" mass="13943">MTHCGWNSILEGTAAGVPMLTWPLASEQFINEKLLVDVVCCAARLWEGGKRSTSETARELVPRTVIAHVVSRFMEIGGEYSSVHCKAQELGAEARAAMAETGSSTADLSRLISDLISAMESNTCKQKLQ</sequence>
<keyword evidence="2 3" id="KW-0808">Transferase</keyword>
<dbReference type="OrthoDB" id="780184at2759"/>
<dbReference type="PANTHER" id="PTHR48047:SF19">
    <property type="entry name" value="GLYCOSYLTRANSFERASE"/>
    <property type="match status" value="1"/>
</dbReference>
<dbReference type="Proteomes" id="UP000623129">
    <property type="component" value="Unassembled WGS sequence"/>
</dbReference>
<protein>
    <submittedName>
        <fullName evidence="3">Cytokinin-O-glucosyltransferase 1</fullName>
    </submittedName>
</protein>
<keyword evidence="4" id="KW-1185">Reference proteome</keyword>
<evidence type="ECO:0000313" key="4">
    <source>
        <dbReference type="Proteomes" id="UP000623129"/>
    </source>
</evidence>
<organism evidence="3 4">
    <name type="scientific">Carex littledalei</name>
    <dbReference type="NCBI Taxonomy" id="544730"/>
    <lineage>
        <taxon>Eukaryota</taxon>
        <taxon>Viridiplantae</taxon>
        <taxon>Streptophyta</taxon>
        <taxon>Embryophyta</taxon>
        <taxon>Tracheophyta</taxon>
        <taxon>Spermatophyta</taxon>
        <taxon>Magnoliopsida</taxon>
        <taxon>Liliopsida</taxon>
        <taxon>Poales</taxon>
        <taxon>Cyperaceae</taxon>
        <taxon>Cyperoideae</taxon>
        <taxon>Cariceae</taxon>
        <taxon>Carex</taxon>
        <taxon>Carex subgen. Euthyceras</taxon>
    </lineage>
</organism>
<proteinExistence type="inferred from homology"/>
<dbReference type="SUPFAM" id="SSF53756">
    <property type="entry name" value="UDP-Glycosyltransferase/glycogen phosphorylase"/>
    <property type="match status" value="1"/>
</dbReference>
<dbReference type="Gene3D" id="3.40.50.2000">
    <property type="entry name" value="Glycogen Phosphorylase B"/>
    <property type="match status" value="1"/>
</dbReference>
<dbReference type="EMBL" id="SWLB01000017">
    <property type="protein sequence ID" value="KAF3327111.1"/>
    <property type="molecule type" value="Genomic_DNA"/>
</dbReference>
<gene>
    <name evidence="3" type="ORF">FCM35_KLT07229</name>
</gene>
<accession>A0A833QYV9</accession>
<dbReference type="InterPro" id="IPR002213">
    <property type="entry name" value="UDP_glucos_trans"/>
</dbReference>
<name>A0A833QYV9_9POAL</name>
<dbReference type="AlphaFoldDB" id="A0A833QYV9"/>
<reference evidence="3" key="1">
    <citation type="submission" date="2020-01" db="EMBL/GenBank/DDBJ databases">
        <title>Genome sequence of Kobresia littledalei, the first chromosome-level genome in the family Cyperaceae.</title>
        <authorList>
            <person name="Qu G."/>
        </authorList>
    </citation>
    <scope>NUCLEOTIDE SEQUENCE</scope>
    <source>
        <strain evidence="3">C.B.Clarke</strain>
        <tissue evidence="3">Leaf</tissue>
    </source>
</reference>